<gene>
    <name evidence="1" type="ordered locus">amb2238</name>
</gene>
<dbReference type="HOGENOM" id="CLU_1775186_0_0_5"/>
<keyword evidence="2" id="KW-1185">Reference proteome</keyword>
<reference evidence="1 2" key="1">
    <citation type="journal article" date="2005" name="DNA Res.">
        <title>Complete genome sequence of the facultative anaerobic magnetotactic bacterium Magnetospirillum sp. strain AMB-1.</title>
        <authorList>
            <person name="Matsunaga T."/>
            <person name="Okamura Y."/>
            <person name="Fukuda Y."/>
            <person name="Wahyudi A.T."/>
            <person name="Murase Y."/>
            <person name="Takeyama H."/>
        </authorList>
    </citation>
    <scope>NUCLEOTIDE SEQUENCE [LARGE SCALE GENOMIC DNA]</scope>
    <source>
        <strain evidence="2">ATCC 700264 / AMB-1</strain>
    </source>
</reference>
<evidence type="ECO:0000313" key="1">
    <source>
        <dbReference type="EMBL" id="BAE51042.1"/>
    </source>
</evidence>
<accession>Q2W533</accession>
<protein>
    <recommendedName>
        <fullName evidence="3">PEGA domain-containing protein</fullName>
    </recommendedName>
</protein>
<dbReference type="Proteomes" id="UP000007058">
    <property type="component" value="Chromosome"/>
</dbReference>
<dbReference type="AlphaFoldDB" id="Q2W533"/>
<name>Q2W533_PARM1</name>
<dbReference type="KEGG" id="mag:amb2238"/>
<evidence type="ECO:0008006" key="3">
    <source>
        <dbReference type="Google" id="ProtNLM"/>
    </source>
</evidence>
<dbReference type="EMBL" id="AP007255">
    <property type="protein sequence ID" value="BAE51042.1"/>
    <property type="molecule type" value="Genomic_DNA"/>
</dbReference>
<dbReference type="STRING" id="342108.amb2238"/>
<sequence>MVLAGLVVAGCASMANGPSSEVNIATQPVGARCTLSGADGFSAEIATPETLSVPHKAAPVTVTCMAPGYRRTVHTLTSSGSGWLWANSAFIVFTGGGAVLGMMVDEAVGASTSYRRDFNMDLEADAGRRIRATQRNGGPTFDLKTP</sequence>
<proteinExistence type="predicted"/>
<evidence type="ECO:0000313" key="2">
    <source>
        <dbReference type="Proteomes" id="UP000007058"/>
    </source>
</evidence>
<organism evidence="1 2">
    <name type="scientific">Paramagnetospirillum magneticum (strain ATCC 700264 / AMB-1)</name>
    <name type="common">Magnetospirillum magneticum</name>
    <dbReference type="NCBI Taxonomy" id="342108"/>
    <lineage>
        <taxon>Bacteria</taxon>
        <taxon>Pseudomonadati</taxon>
        <taxon>Pseudomonadota</taxon>
        <taxon>Alphaproteobacteria</taxon>
        <taxon>Rhodospirillales</taxon>
        <taxon>Magnetospirillaceae</taxon>
        <taxon>Paramagnetospirillum</taxon>
    </lineage>
</organism>